<dbReference type="InterPro" id="IPR056866">
    <property type="entry name" value="Znf_WRKY19"/>
</dbReference>
<dbReference type="GeneID" id="36406823"/>
<dbReference type="PANTHER" id="PTHR31827:SF1">
    <property type="entry name" value="EMB|CAB89363.1"/>
    <property type="match status" value="1"/>
</dbReference>
<evidence type="ECO:0000313" key="2">
    <source>
        <dbReference type="EMBL" id="CEG41419.1"/>
    </source>
</evidence>
<dbReference type="STRING" id="4781.A0A0N7L5G6"/>
<dbReference type="OMA" id="TDHYAWY"/>
<evidence type="ECO:0000259" key="1">
    <source>
        <dbReference type="Pfam" id="PF24906"/>
    </source>
</evidence>
<name>A0A0N7L5G6_PLAHL</name>
<reference evidence="3" key="1">
    <citation type="submission" date="2014-09" db="EMBL/GenBank/DDBJ databases">
        <authorList>
            <person name="Sharma Rahul"/>
            <person name="Thines Marco"/>
        </authorList>
    </citation>
    <scope>NUCLEOTIDE SEQUENCE [LARGE SCALE GENOMIC DNA]</scope>
</reference>
<dbReference type="OrthoDB" id="76668at2759"/>
<proteinExistence type="predicted"/>
<keyword evidence="3" id="KW-1185">Reference proteome</keyword>
<feature type="domain" description="WRKY19-like zinc finger" evidence="1">
    <location>
        <begin position="145"/>
        <end position="165"/>
    </location>
</feature>
<protein>
    <recommendedName>
        <fullName evidence="1">WRKY19-like zinc finger domain-containing protein</fullName>
    </recommendedName>
</protein>
<dbReference type="Pfam" id="PF24906">
    <property type="entry name" value="Zf_WRKY19"/>
    <property type="match status" value="3"/>
</dbReference>
<feature type="domain" description="WRKY19-like zinc finger" evidence="1">
    <location>
        <begin position="118"/>
        <end position="141"/>
    </location>
</feature>
<organism evidence="2 3">
    <name type="scientific">Plasmopara halstedii</name>
    <name type="common">Downy mildew of sunflower</name>
    <dbReference type="NCBI Taxonomy" id="4781"/>
    <lineage>
        <taxon>Eukaryota</taxon>
        <taxon>Sar</taxon>
        <taxon>Stramenopiles</taxon>
        <taxon>Oomycota</taxon>
        <taxon>Peronosporomycetes</taxon>
        <taxon>Peronosporales</taxon>
        <taxon>Peronosporaceae</taxon>
        <taxon>Plasmopara</taxon>
    </lineage>
</organism>
<evidence type="ECO:0000313" key="3">
    <source>
        <dbReference type="Proteomes" id="UP000054928"/>
    </source>
</evidence>
<dbReference type="Proteomes" id="UP000054928">
    <property type="component" value="Unassembled WGS sequence"/>
</dbReference>
<dbReference type="PANTHER" id="PTHR31827">
    <property type="entry name" value="EMB|CAB89363.1"/>
    <property type="match status" value="1"/>
</dbReference>
<dbReference type="AlphaFoldDB" id="A0A0N7L5G6"/>
<dbReference type="EMBL" id="CCYD01000553">
    <property type="protein sequence ID" value="CEG41419.1"/>
    <property type="molecule type" value="Genomic_DNA"/>
</dbReference>
<dbReference type="RefSeq" id="XP_024577788.1">
    <property type="nucleotide sequence ID" value="XM_024727186.1"/>
</dbReference>
<accession>A0A0N7L5G6</accession>
<feature type="domain" description="WRKY19-like zinc finger" evidence="1">
    <location>
        <begin position="166"/>
        <end position="189"/>
    </location>
</feature>
<sequence>MRTLSFHGLFIEAGVPSSTSLLSPNATFDALGTYADTDTTPKGSIDFILGDAAQTSMIVSSKGKSERDNSSTVSKHNLTMLSDAATPKRKKRKARICKEIDCDKYVVDHGLCIRHGGGKRCSIEECNSRAQNRGLCWKHGGYTICTVEACTKRAKSRGICWSHGGGTRCKEEGCVKIAVSLGRCWAHGGGKRCSVEICRKPASERTNNFCTDHFAWYRQVKEAKSTVTSS</sequence>